<dbReference type="OrthoDB" id="78198at2759"/>
<dbReference type="PANTHER" id="PTHR48471">
    <property type="entry name" value="DDE TNP4 DOMAIN-CONTAINING PROTEIN"/>
    <property type="match status" value="1"/>
</dbReference>
<name>A0A4S8KLC3_DENBC</name>
<dbReference type="InterPro" id="IPR027806">
    <property type="entry name" value="HARBI1_dom"/>
</dbReference>
<organism evidence="4 5">
    <name type="scientific">Dendrothele bispora (strain CBS 962.96)</name>
    <dbReference type="NCBI Taxonomy" id="1314807"/>
    <lineage>
        <taxon>Eukaryota</taxon>
        <taxon>Fungi</taxon>
        <taxon>Dikarya</taxon>
        <taxon>Basidiomycota</taxon>
        <taxon>Agaricomycotina</taxon>
        <taxon>Agaricomycetes</taxon>
        <taxon>Agaricomycetidae</taxon>
        <taxon>Agaricales</taxon>
        <taxon>Agaricales incertae sedis</taxon>
        <taxon>Dendrothele</taxon>
    </lineage>
</organism>
<evidence type="ECO:0000256" key="1">
    <source>
        <dbReference type="ARBA" id="ARBA00001968"/>
    </source>
</evidence>
<accession>A0A4S8KLC3</accession>
<dbReference type="AlphaFoldDB" id="A0A4S8KLC3"/>
<sequence length="213" mass="23816">MRKIELQEIFALVPSVLSRYLDFSLDILLSTLRSMREAQISLPSRPEDIDGLSLTAEVSDDPEIENVTYNGWKTDHRITNVLVFSPKGVIIDAVLNAPGSWHDSHTARPIFHRLLTQVPDGFYLVADTAFPHGPTSISGKIKAPIKAGQQWGMRTMQGSFGRLRVLLCINSQSSRLRLLELCCRLFNVRSNCIGINQICSVYLKLLEEGHVIG</sequence>
<dbReference type="GO" id="GO:0046872">
    <property type="term" value="F:metal ion binding"/>
    <property type="evidence" value="ECO:0007669"/>
    <property type="project" value="UniProtKB-KW"/>
</dbReference>
<proteinExistence type="predicted"/>
<keyword evidence="5" id="KW-1185">Reference proteome</keyword>
<dbReference type="Proteomes" id="UP000297245">
    <property type="component" value="Unassembled WGS sequence"/>
</dbReference>
<feature type="domain" description="DDE Tnp4" evidence="3">
    <location>
        <begin position="49"/>
        <end position="134"/>
    </location>
</feature>
<dbReference type="PANTHER" id="PTHR48471:SF1">
    <property type="entry name" value="DDE TNP4 DOMAIN-CONTAINING PROTEIN"/>
    <property type="match status" value="1"/>
</dbReference>
<keyword evidence="2" id="KW-0479">Metal-binding</keyword>
<evidence type="ECO:0000313" key="5">
    <source>
        <dbReference type="Proteomes" id="UP000297245"/>
    </source>
</evidence>
<reference evidence="4 5" key="1">
    <citation type="journal article" date="2019" name="Nat. Ecol. Evol.">
        <title>Megaphylogeny resolves global patterns of mushroom evolution.</title>
        <authorList>
            <person name="Varga T."/>
            <person name="Krizsan K."/>
            <person name="Foldi C."/>
            <person name="Dima B."/>
            <person name="Sanchez-Garcia M."/>
            <person name="Sanchez-Ramirez S."/>
            <person name="Szollosi G.J."/>
            <person name="Szarkandi J.G."/>
            <person name="Papp V."/>
            <person name="Albert L."/>
            <person name="Andreopoulos W."/>
            <person name="Angelini C."/>
            <person name="Antonin V."/>
            <person name="Barry K.W."/>
            <person name="Bougher N.L."/>
            <person name="Buchanan P."/>
            <person name="Buyck B."/>
            <person name="Bense V."/>
            <person name="Catcheside P."/>
            <person name="Chovatia M."/>
            <person name="Cooper J."/>
            <person name="Damon W."/>
            <person name="Desjardin D."/>
            <person name="Finy P."/>
            <person name="Geml J."/>
            <person name="Haridas S."/>
            <person name="Hughes K."/>
            <person name="Justo A."/>
            <person name="Karasinski D."/>
            <person name="Kautmanova I."/>
            <person name="Kiss B."/>
            <person name="Kocsube S."/>
            <person name="Kotiranta H."/>
            <person name="LaButti K.M."/>
            <person name="Lechner B.E."/>
            <person name="Liimatainen K."/>
            <person name="Lipzen A."/>
            <person name="Lukacs Z."/>
            <person name="Mihaltcheva S."/>
            <person name="Morgado L.N."/>
            <person name="Niskanen T."/>
            <person name="Noordeloos M.E."/>
            <person name="Ohm R.A."/>
            <person name="Ortiz-Santana B."/>
            <person name="Ovrebo C."/>
            <person name="Racz N."/>
            <person name="Riley R."/>
            <person name="Savchenko A."/>
            <person name="Shiryaev A."/>
            <person name="Soop K."/>
            <person name="Spirin V."/>
            <person name="Szebenyi C."/>
            <person name="Tomsovsky M."/>
            <person name="Tulloss R.E."/>
            <person name="Uehling J."/>
            <person name="Grigoriev I.V."/>
            <person name="Vagvolgyi C."/>
            <person name="Papp T."/>
            <person name="Martin F.M."/>
            <person name="Miettinen O."/>
            <person name="Hibbett D.S."/>
            <person name="Nagy L.G."/>
        </authorList>
    </citation>
    <scope>NUCLEOTIDE SEQUENCE [LARGE SCALE GENOMIC DNA]</scope>
    <source>
        <strain evidence="4 5">CBS 962.96</strain>
    </source>
</reference>
<evidence type="ECO:0000256" key="2">
    <source>
        <dbReference type="ARBA" id="ARBA00022723"/>
    </source>
</evidence>
<gene>
    <name evidence="4" type="ORF">K435DRAFT_824653</name>
</gene>
<evidence type="ECO:0000259" key="3">
    <source>
        <dbReference type="Pfam" id="PF13359"/>
    </source>
</evidence>
<dbReference type="EMBL" id="ML181289">
    <property type="protein sequence ID" value="THU75998.1"/>
    <property type="molecule type" value="Genomic_DNA"/>
</dbReference>
<evidence type="ECO:0000313" key="4">
    <source>
        <dbReference type="EMBL" id="THU75998.1"/>
    </source>
</evidence>
<dbReference type="Pfam" id="PF13359">
    <property type="entry name" value="DDE_Tnp_4"/>
    <property type="match status" value="1"/>
</dbReference>
<comment type="cofactor">
    <cofactor evidence="1">
        <name>a divalent metal cation</name>
        <dbReference type="ChEBI" id="CHEBI:60240"/>
    </cofactor>
</comment>
<protein>
    <recommendedName>
        <fullName evidence="3">DDE Tnp4 domain-containing protein</fullName>
    </recommendedName>
</protein>